<accession>A0A674IU70</accession>
<evidence type="ECO:0000259" key="1">
    <source>
        <dbReference type="PROSITE" id="PS51390"/>
    </source>
</evidence>
<evidence type="ECO:0000313" key="3">
    <source>
        <dbReference type="Proteomes" id="UP000472274"/>
    </source>
</evidence>
<dbReference type="InParanoid" id="A0A674IU70"/>
<dbReference type="PANTHER" id="PTHR19441">
    <property type="entry name" value="WHEY ACDIC PROTEIN WAP"/>
    <property type="match status" value="1"/>
</dbReference>
<organism evidence="2 3">
    <name type="scientific">Terrapene triunguis</name>
    <name type="common">Three-toed box turtle</name>
    <dbReference type="NCBI Taxonomy" id="2587831"/>
    <lineage>
        <taxon>Eukaryota</taxon>
        <taxon>Metazoa</taxon>
        <taxon>Chordata</taxon>
        <taxon>Craniata</taxon>
        <taxon>Vertebrata</taxon>
        <taxon>Euteleostomi</taxon>
        <taxon>Archelosauria</taxon>
        <taxon>Testudinata</taxon>
        <taxon>Testudines</taxon>
        <taxon>Cryptodira</taxon>
        <taxon>Durocryptodira</taxon>
        <taxon>Testudinoidea</taxon>
        <taxon>Emydidae</taxon>
        <taxon>Terrapene</taxon>
    </lineage>
</organism>
<feature type="domain" description="WAP" evidence="1">
    <location>
        <begin position="11"/>
        <end position="56"/>
    </location>
</feature>
<evidence type="ECO:0000313" key="2">
    <source>
        <dbReference type="Ensembl" id="ENSTMTP00000012485.1"/>
    </source>
</evidence>
<dbReference type="GO" id="GO:0004867">
    <property type="term" value="F:serine-type endopeptidase inhibitor activity"/>
    <property type="evidence" value="ECO:0007669"/>
    <property type="project" value="TreeGrafter"/>
</dbReference>
<dbReference type="Gene3D" id="4.10.75.10">
    <property type="entry name" value="Elafin-like"/>
    <property type="match status" value="2"/>
</dbReference>
<dbReference type="Pfam" id="PF00095">
    <property type="entry name" value="WAP"/>
    <property type="match status" value="2"/>
</dbReference>
<dbReference type="InterPro" id="IPR036645">
    <property type="entry name" value="Elafin-like_sf"/>
</dbReference>
<keyword evidence="3" id="KW-1185">Reference proteome</keyword>
<reference evidence="2" key="1">
    <citation type="submission" date="2025-08" db="UniProtKB">
        <authorList>
            <consortium name="Ensembl"/>
        </authorList>
    </citation>
    <scope>IDENTIFICATION</scope>
</reference>
<dbReference type="Ensembl" id="ENSTMTT00000012913.1">
    <property type="protein sequence ID" value="ENSTMTP00000012485.1"/>
    <property type="gene ID" value="ENSTMTG00000009029.1"/>
</dbReference>
<dbReference type="PANTHER" id="PTHR19441:SF95">
    <property type="entry name" value="PERLWAPIN ISOFORM X1"/>
    <property type="match status" value="1"/>
</dbReference>
<name>A0A674IU70_9SAUR</name>
<protein>
    <recommendedName>
        <fullName evidence="1">WAP domain-containing protein</fullName>
    </recommendedName>
</protein>
<dbReference type="SUPFAM" id="SSF57256">
    <property type="entry name" value="Elafin-like"/>
    <property type="match status" value="2"/>
</dbReference>
<dbReference type="InterPro" id="IPR050514">
    <property type="entry name" value="WAP_four-disulfide_core"/>
</dbReference>
<dbReference type="AlphaFoldDB" id="A0A674IU70"/>
<dbReference type="PROSITE" id="PS51390">
    <property type="entry name" value="WAP"/>
    <property type="match status" value="2"/>
</dbReference>
<dbReference type="Proteomes" id="UP000472274">
    <property type="component" value="Unplaced"/>
</dbReference>
<dbReference type="GO" id="GO:0005615">
    <property type="term" value="C:extracellular space"/>
    <property type="evidence" value="ECO:0007669"/>
    <property type="project" value="TreeGrafter"/>
</dbReference>
<dbReference type="InterPro" id="IPR008197">
    <property type="entry name" value="WAP_dom"/>
</dbReference>
<dbReference type="GO" id="GO:0019731">
    <property type="term" value="P:antibacterial humoral response"/>
    <property type="evidence" value="ECO:0007669"/>
    <property type="project" value="TreeGrafter"/>
</dbReference>
<reference evidence="2" key="2">
    <citation type="submission" date="2025-09" db="UniProtKB">
        <authorList>
            <consortium name="Ensembl"/>
        </authorList>
    </citation>
    <scope>IDENTIFICATION</scope>
</reference>
<feature type="domain" description="WAP" evidence="1">
    <location>
        <begin position="59"/>
        <end position="103"/>
    </location>
</feature>
<sequence>QEARCLMGTWPLCVAGVCPRPLGFGPCVELCFADVECSRGQKCCSNGCGHVCMMAITGGELRPGQPCPRWKGLCVERCREDEECPRGQKCCSNGCGHVCTSLISAGKFSPSALASPELSPAPLADSELLGQGPCVASAQHHKALASRCHHQTL</sequence>
<dbReference type="GeneTree" id="ENSGT01140000282754"/>
<proteinExistence type="predicted"/>
<dbReference type="SMART" id="SM00217">
    <property type="entry name" value="WAP"/>
    <property type="match status" value="2"/>
</dbReference>
<dbReference type="GO" id="GO:0045087">
    <property type="term" value="P:innate immune response"/>
    <property type="evidence" value="ECO:0007669"/>
    <property type="project" value="TreeGrafter"/>
</dbReference>